<keyword evidence="1" id="KW-0732">Signal</keyword>
<proteinExistence type="predicted"/>
<organism evidence="2 3">
    <name type="scientific">Aquirufa esocilacus</name>
    <dbReference type="NCBI Taxonomy" id="3096513"/>
    <lineage>
        <taxon>Bacteria</taxon>
        <taxon>Pseudomonadati</taxon>
        <taxon>Bacteroidota</taxon>
        <taxon>Cytophagia</taxon>
        <taxon>Cytophagales</taxon>
        <taxon>Flectobacillaceae</taxon>
        <taxon>Aquirufa</taxon>
    </lineage>
</organism>
<keyword evidence="3" id="KW-1185">Reference proteome</keyword>
<dbReference type="Proteomes" id="UP001598019">
    <property type="component" value="Unassembled WGS sequence"/>
</dbReference>
<comment type="caution">
    <text evidence="2">The sequence shown here is derived from an EMBL/GenBank/DDBJ whole genome shotgun (WGS) entry which is preliminary data.</text>
</comment>
<evidence type="ECO:0000256" key="1">
    <source>
        <dbReference type="SAM" id="SignalP"/>
    </source>
</evidence>
<sequence>MKNLKAFTLLLFCSLVLIGSLNAQTNTKSKAKSTIQTPTPIQPTSGISTYYSQKDIIVGMNNPSVLANLVVFQTDGDLIRGYYGWAAQGMQELYFTGTKNGNTVIGKAYSFIDKAEQNFKMKILGSYVSIVDSPMGGERVPVKKKDLFEDKQLTIYLNSDKKSTVLARDLDLGKKGFKLVEIGEMEKLEDTDESEYNVWCKIKNQNMEGWVLGLLRIF</sequence>
<feature type="chain" id="PRO_5046401713" description="SH3 domain-containing protein" evidence="1">
    <location>
        <begin position="24"/>
        <end position="218"/>
    </location>
</feature>
<dbReference type="EMBL" id="JBBKXX010000001">
    <property type="protein sequence ID" value="MFD3407588.1"/>
    <property type="molecule type" value="Genomic_DNA"/>
</dbReference>
<reference evidence="2 3" key="1">
    <citation type="submission" date="2024-03" db="EMBL/GenBank/DDBJ databases">
        <title>Aquirufa genome sequencing.</title>
        <authorList>
            <person name="Pitt A."/>
            <person name="Hahn M.W."/>
        </authorList>
    </citation>
    <scope>NUCLEOTIDE SEQUENCE [LARGE SCALE GENOMIC DNA]</scope>
    <source>
        <strain evidence="2 3">HETE-83D</strain>
    </source>
</reference>
<evidence type="ECO:0000313" key="2">
    <source>
        <dbReference type="EMBL" id="MFD3407588.1"/>
    </source>
</evidence>
<gene>
    <name evidence="2" type="ORF">SKC37_02875</name>
</gene>
<accession>A0ABW6DFW7</accession>
<evidence type="ECO:0000313" key="3">
    <source>
        <dbReference type="Proteomes" id="UP001598019"/>
    </source>
</evidence>
<evidence type="ECO:0008006" key="4">
    <source>
        <dbReference type="Google" id="ProtNLM"/>
    </source>
</evidence>
<protein>
    <recommendedName>
        <fullName evidence="4">SH3 domain-containing protein</fullName>
    </recommendedName>
</protein>
<dbReference type="RefSeq" id="WP_377980015.1">
    <property type="nucleotide sequence ID" value="NZ_JBBKXX010000001.1"/>
</dbReference>
<feature type="signal peptide" evidence="1">
    <location>
        <begin position="1"/>
        <end position="23"/>
    </location>
</feature>
<name>A0ABW6DFW7_9BACT</name>